<evidence type="ECO:0000256" key="5">
    <source>
        <dbReference type="ARBA" id="ARBA00022553"/>
    </source>
</evidence>
<evidence type="ECO:0000256" key="9">
    <source>
        <dbReference type="ARBA" id="ARBA00022777"/>
    </source>
</evidence>
<dbReference type="InterPro" id="IPR003852">
    <property type="entry name" value="Sig_transdc_His_kinase_KdpD_N"/>
</dbReference>
<dbReference type="Proteomes" id="UP001595829">
    <property type="component" value="Unassembled WGS sequence"/>
</dbReference>
<dbReference type="Pfam" id="PF02702">
    <property type="entry name" value="KdpD"/>
    <property type="match status" value="1"/>
</dbReference>
<dbReference type="CDD" id="cd00082">
    <property type="entry name" value="HisKA"/>
    <property type="match status" value="1"/>
</dbReference>
<dbReference type="InterPro" id="IPR014729">
    <property type="entry name" value="Rossmann-like_a/b/a_fold"/>
</dbReference>
<keyword evidence="11 14" id="KW-1133">Transmembrane helix</keyword>
<feature type="domain" description="Histidine kinase" evidence="15">
    <location>
        <begin position="622"/>
        <end position="833"/>
    </location>
</feature>
<dbReference type="Pfam" id="PF00582">
    <property type="entry name" value="Usp"/>
    <property type="match status" value="1"/>
</dbReference>
<evidence type="ECO:0000256" key="8">
    <source>
        <dbReference type="ARBA" id="ARBA00022741"/>
    </source>
</evidence>
<dbReference type="SMART" id="SM00387">
    <property type="entry name" value="HATPase_c"/>
    <property type="match status" value="1"/>
</dbReference>
<accession>A0ABV9X6K5</accession>
<dbReference type="Gene3D" id="3.30.565.10">
    <property type="entry name" value="Histidine kinase-like ATPase, C-terminal domain"/>
    <property type="match status" value="1"/>
</dbReference>
<evidence type="ECO:0000256" key="10">
    <source>
        <dbReference type="ARBA" id="ARBA00022840"/>
    </source>
</evidence>
<evidence type="ECO:0000256" key="14">
    <source>
        <dbReference type="SAM" id="Phobius"/>
    </source>
</evidence>
<dbReference type="EC" id="2.7.13.3" evidence="4"/>
<dbReference type="Gene3D" id="3.40.50.620">
    <property type="entry name" value="HUPs"/>
    <property type="match status" value="1"/>
</dbReference>
<evidence type="ECO:0000256" key="2">
    <source>
        <dbReference type="ARBA" id="ARBA00004141"/>
    </source>
</evidence>
<feature type="transmembrane region" description="Helical" evidence="14">
    <location>
        <begin position="410"/>
        <end position="439"/>
    </location>
</feature>
<evidence type="ECO:0000259" key="15">
    <source>
        <dbReference type="PROSITE" id="PS50109"/>
    </source>
</evidence>
<dbReference type="PROSITE" id="PS50109">
    <property type="entry name" value="HIS_KIN"/>
    <property type="match status" value="1"/>
</dbReference>
<dbReference type="SUPFAM" id="SSF55874">
    <property type="entry name" value="ATPase domain of HSP90 chaperone/DNA topoisomerase II/histidine kinase"/>
    <property type="match status" value="1"/>
</dbReference>
<gene>
    <name evidence="16" type="ORF">ACFPM3_02940</name>
</gene>
<dbReference type="CDD" id="cd00075">
    <property type="entry name" value="HATPase"/>
    <property type="match status" value="1"/>
</dbReference>
<keyword evidence="9 16" id="KW-0418">Kinase</keyword>
<dbReference type="Pfam" id="PF02518">
    <property type="entry name" value="HATPase_c"/>
    <property type="match status" value="1"/>
</dbReference>
<sequence length="847" mass="90292">MGRGKLRIYLGAAPGVGKTYAMLSEAHRRVERGTDCVVAFVEHHDRPRTEVMLHGLEQVPRREIAHRGAAFTEMDVDAVLARRPAVALVDELAHTNVPGSRNAKRWQDVEELLAAGIDVISTVNIQHLESLGDVVESITGIRQQETVPDEMVRRADQIELVDMSPQALRRRMAHGNIYKPEKIDAALSHYFRPGNLTALREMALLWVADRVDAYLKQYRTDHQVSAIWGSRERIVVGLTGGPEGRTLIRRAARLAEKGAGGEVLAVYIARSDGLTSASPKELAVQRTLVEDLGGTFHHVIGDDVPSALLEFARGVNATQIVLGASRRKAWQYVFGPGVSGTVARESGPDLDVHIVTHDAVGRGRGLPSSRGARLGRPRTVAGWVVGVGGPLLLTWLLTTVGGGPGLASEMLLFLGLTVGAALLGGMLPALASATAGSLLLNWFFAQPVHTWTIADPENIVAICVFFAVAVSVASVVGHAARRTQQAARLRAESETLSLLAGSVLRGETTLDALLERVRETFAMDSVVLLERRSDVDPWTRAGGVGPGACPARPEDADVDMPIGDHLALALTGRVLPAEDRRVLAAFAAQAAVVLDRQRLVGQAREARKLAEGNKIRTALLAAVSHDLRTPLAAIKAAVTSLRSDDVEWSDEDRAELLEAIEEGADRLDHLVGNLLDMSRLQTGTVTPLLRVTDLDEVVPMALGGVPEGSVELDIPETLPMVHVDRGLLERAVANVVENAVKYSPPGTPVLVAASTLGDRVELRVVDRGPGIPDEAKESVFAPFQRHGDAPRGAGVGLGLAVARGFAEAIGGTLTAEDTPGGGLTMVLALPKAAGRPPVRPELPATAM</sequence>
<dbReference type="SUPFAM" id="SSF52402">
    <property type="entry name" value="Adenine nucleotide alpha hydrolases-like"/>
    <property type="match status" value="1"/>
</dbReference>
<evidence type="ECO:0000256" key="3">
    <source>
        <dbReference type="ARBA" id="ARBA00004236"/>
    </source>
</evidence>
<evidence type="ECO:0000256" key="4">
    <source>
        <dbReference type="ARBA" id="ARBA00012438"/>
    </source>
</evidence>
<comment type="catalytic activity">
    <reaction evidence="1">
        <text>ATP + protein L-histidine = ADP + protein N-phospho-L-histidine.</text>
        <dbReference type="EC" id="2.7.13.3"/>
    </reaction>
</comment>
<dbReference type="Pfam" id="PF13493">
    <property type="entry name" value="DUF4118"/>
    <property type="match status" value="1"/>
</dbReference>
<dbReference type="SMART" id="SM00388">
    <property type="entry name" value="HisKA"/>
    <property type="match status" value="1"/>
</dbReference>
<dbReference type="InterPro" id="IPR038318">
    <property type="entry name" value="KdpD_sf"/>
</dbReference>
<evidence type="ECO:0000256" key="6">
    <source>
        <dbReference type="ARBA" id="ARBA00022679"/>
    </source>
</evidence>
<dbReference type="Gene3D" id="1.10.287.130">
    <property type="match status" value="1"/>
</dbReference>
<evidence type="ECO:0000256" key="7">
    <source>
        <dbReference type="ARBA" id="ARBA00022692"/>
    </source>
</evidence>
<dbReference type="Gene3D" id="1.20.120.620">
    <property type="entry name" value="Backbone structure of the membrane domain of e. Coli histidine kinase receptor kdpd"/>
    <property type="match status" value="1"/>
</dbReference>
<evidence type="ECO:0000256" key="1">
    <source>
        <dbReference type="ARBA" id="ARBA00000085"/>
    </source>
</evidence>
<dbReference type="InterPro" id="IPR036890">
    <property type="entry name" value="HATPase_C_sf"/>
</dbReference>
<dbReference type="InterPro" id="IPR004358">
    <property type="entry name" value="Sig_transdc_His_kin-like_C"/>
</dbReference>
<keyword evidence="10" id="KW-0067">ATP-binding</keyword>
<dbReference type="InterPro" id="IPR003594">
    <property type="entry name" value="HATPase_dom"/>
</dbReference>
<dbReference type="PRINTS" id="PR00344">
    <property type="entry name" value="BCTRLSENSOR"/>
</dbReference>
<dbReference type="GO" id="GO:0016301">
    <property type="term" value="F:kinase activity"/>
    <property type="evidence" value="ECO:0007669"/>
    <property type="project" value="UniProtKB-KW"/>
</dbReference>
<evidence type="ECO:0000256" key="11">
    <source>
        <dbReference type="ARBA" id="ARBA00022989"/>
    </source>
</evidence>
<name>A0ABV9X6K5_9ACTN</name>
<dbReference type="RefSeq" id="WP_345693095.1">
    <property type="nucleotide sequence ID" value="NZ_BAABIT010000001.1"/>
</dbReference>
<proteinExistence type="predicted"/>
<keyword evidence="8" id="KW-0547">Nucleotide-binding</keyword>
<keyword evidence="13 14" id="KW-0472">Membrane</keyword>
<feature type="transmembrane region" description="Helical" evidence="14">
    <location>
        <begin position="380"/>
        <end position="398"/>
    </location>
</feature>
<feature type="transmembrane region" description="Helical" evidence="14">
    <location>
        <begin position="459"/>
        <end position="480"/>
    </location>
</feature>
<keyword evidence="6" id="KW-0808">Transferase</keyword>
<keyword evidence="7 14" id="KW-0812">Transmembrane</keyword>
<dbReference type="PANTHER" id="PTHR45569">
    <property type="entry name" value="SENSOR PROTEIN KDPD"/>
    <property type="match status" value="1"/>
</dbReference>
<dbReference type="SUPFAM" id="SSF47384">
    <property type="entry name" value="Homodimeric domain of signal transducing histidine kinase"/>
    <property type="match status" value="1"/>
</dbReference>
<keyword evidence="12" id="KW-0902">Two-component regulatory system</keyword>
<dbReference type="InterPro" id="IPR005467">
    <property type="entry name" value="His_kinase_dom"/>
</dbReference>
<protein>
    <recommendedName>
        <fullName evidence="4">histidine kinase</fullName>
        <ecNumber evidence="4">2.7.13.3</ecNumber>
    </recommendedName>
</protein>
<dbReference type="Pfam" id="PF00512">
    <property type="entry name" value="HisKA"/>
    <property type="match status" value="1"/>
</dbReference>
<dbReference type="InterPro" id="IPR027417">
    <property type="entry name" value="P-loop_NTPase"/>
</dbReference>
<comment type="subcellular location">
    <subcellularLocation>
        <location evidence="3">Cell membrane</location>
    </subcellularLocation>
    <subcellularLocation>
        <location evidence="2">Membrane</location>
        <topology evidence="2">Multi-pass membrane protein</topology>
    </subcellularLocation>
</comment>
<dbReference type="InterPro" id="IPR052023">
    <property type="entry name" value="Histidine_kinase_KdpD"/>
</dbReference>
<keyword evidence="17" id="KW-1185">Reference proteome</keyword>
<evidence type="ECO:0000313" key="17">
    <source>
        <dbReference type="Proteomes" id="UP001595829"/>
    </source>
</evidence>
<keyword evidence="5" id="KW-0597">Phosphoprotein</keyword>
<dbReference type="InterPro" id="IPR036097">
    <property type="entry name" value="HisK_dim/P_sf"/>
</dbReference>
<dbReference type="Gene3D" id="3.40.50.300">
    <property type="entry name" value="P-loop containing nucleotide triphosphate hydrolases"/>
    <property type="match status" value="1"/>
</dbReference>
<dbReference type="InterPro" id="IPR006016">
    <property type="entry name" value="UspA"/>
</dbReference>
<dbReference type="EMBL" id="JBHSJD010000002">
    <property type="protein sequence ID" value="MFC5021106.1"/>
    <property type="molecule type" value="Genomic_DNA"/>
</dbReference>
<evidence type="ECO:0000256" key="12">
    <source>
        <dbReference type="ARBA" id="ARBA00023012"/>
    </source>
</evidence>
<comment type="caution">
    <text evidence="16">The sequence shown here is derived from an EMBL/GenBank/DDBJ whole genome shotgun (WGS) entry which is preliminary data.</text>
</comment>
<dbReference type="InterPro" id="IPR025201">
    <property type="entry name" value="KdpD_TM"/>
</dbReference>
<dbReference type="PANTHER" id="PTHR45569:SF1">
    <property type="entry name" value="SENSOR PROTEIN KDPD"/>
    <property type="match status" value="1"/>
</dbReference>
<dbReference type="InterPro" id="IPR003661">
    <property type="entry name" value="HisK_dim/P_dom"/>
</dbReference>
<reference evidence="17" key="1">
    <citation type="journal article" date="2019" name="Int. J. Syst. Evol. Microbiol.">
        <title>The Global Catalogue of Microorganisms (GCM) 10K type strain sequencing project: providing services to taxonomists for standard genome sequencing and annotation.</title>
        <authorList>
            <consortium name="The Broad Institute Genomics Platform"/>
            <consortium name="The Broad Institute Genome Sequencing Center for Infectious Disease"/>
            <person name="Wu L."/>
            <person name="Ma J."/>
        </authorList>
    </citation>
    <scope>NUCLEOTIDE SEQUENCE [LARGE SCALE GENOMIC DNA]</scope>
    <source>
        <strain evidence="17">CGMCC 4.1648</strain>
    </source>
</reference>
<evidence type="ECO:0000313" key="16">
    <source>
        <dbReference type="EMBL" id="MFC5021106.1"/>
    </source>
</evidence>
<evidence type="ECO:0000256" key="13">
    <source>
        <dbReference type="ARBA" id="ARBA00023136"/>
    </source>
</evidence>
<organism evidence="16 17">
    <name type="scientific">Streptomyces coeruleoprunus</name>
    <dbReference type="NCBI Taxonomy" id="285563"/>
    <lineage>
        <taxon>Bacteria</taxon>
        <taxon>Bacillati</taxon>
        <taxon>Actinomycetota</taxon>
        <taxon>Actinomycetes</taxon>
        <taxon>Kitasatosporales</taxon>
        <taxon>Streptomycetaceae</taxon>
        <taxon>Streptomyces</taxon>
    </lineage>
</organism>